<dbReference type="InterPro" id="IPR044068">
    <property type="entry name" value="CB"/>
</dbReference>
<evidence type="ECO:0000256" key="1">
    <source>
        <dbReference type="ARBA" id="ARBA00008857"/>
    </source>
</evidence>
<keyword evidence="4" id="KW-0233">DNA recombination</keyword>
<dbReference type="EMBL" id="LITU01000082">
    <property type="protein sequence ID" value="KOY12973.1"/>
    <property type="molecule type" value="Genomic_DNA"/>
</dbReference>
<dbReference type="InterPro" id="IPR004107">
    <property type="entry name" value="Integrase_SAM-like_N"/>
</dbReference>
<feature type="domain" description="Tyr recombinase" evidence="6">
    <location>
        <begin position="123"/>
        <end position="300"/>
    </location>
</feature>
<dbReference type="Pfam" id="PF00589">
    <property type="entry name" value="Phage_integrase"/>
    <property type="match status" value="1"/>
</dbReference>
<reference evidence="8 9" key="1">
    <citation type="submission" date="2015-08" db="EMBL/GenBank/DDBJ databases">
        <title>Draft genome sequence of cellulolytic and xylanolytic Paenibacillus sp. A59, isolated from a decaying forest soil from Patagonia, Argentina.</title>
        <authorList>
            <person name="Ghio S."/>
            <person name="Caceres A.M."/>
            <person name="Talia P."/>
            <person name="Grasso D."/>
            <person name="Campos E."/>
        </authorList>
    </citation>
    <scope>NUCLEOTIDE SEQUENCE [LARGE SCALE GENOMIC DNA]</scope>
    <source>
        <strain evidence="8 9">A59</strain>
    </source>
</reference>
<name>A0A0M9BIN3_9BACL</name>
<dbReference type="GO" id="GO:0015074">
    <property type="term" value="P:DNA integration"/>
    <property type="evidence" value="ECO:0007669"/>
    <property type="project" value="UniProtKB-KW"/>
</dbReference>
<gene>
    <name evidence="8" type="ORF">AMS66_28480</name>
</gene>
<dbReference type="PROSITE" id="PS51898">
    <property type="entry name" value="TYR_RECOMBINASE"/>
    <property type="match status" value="1"/>
</dbReference>
<keyword evidence="2" id="KW-0229">DNA integration</keyword>
<evidence type="ECO:0000256" key="4">
    <source>
        <dbReference type="ARBA" id="ARBA00023172"/>
    </source>
</evidence>
<evidence type="ECO:0000259" key="7">
    <source>
        <dbReference type="PROSITE" id="PS51900"/>
    </source>
</evidence>
<evidence type="ECO:0000256" key="2">
    <source>
        <dbReference type="ARBA" id="ARBA00022908"/>
    </source>
</evidence>
<keyword evidence="9" id="KW-1185">Reference proteome</keyword>
<evidence type="ECO:0000256" key="5">
    <source>
        <dbReference type="PROSITE-ProRule" id="PRU01248"/>
    </source>
</evidence>
<comment type="caution">
    <text evidence="8">The sequence shown here is derived from an EMBL/GenBank/DDBJ whole genome shotgun (WGS) entry which is preliminary data.</text>
</comment>
<dbReference type="PANTHER" id="PTHR30349">
    <property type="entry name" value="PHAGE INTEGRASE-RELATED"/>
    <property type="match status" value="1"/>
</dbReference>
<feature type="domain" description="Core-binding (CB)" evidence="7">
    <location>
        <begin position="9"/>
        <end position="102"/>
    </location>
</feature>
<dbReference type="PROSITE" id="PS51900">
    <property type="entry name" value="CB"/>
    <property type="match status" value="1"/>
</dbReference>
<dbReference type="GO" id="GO:0006310">
    <property type="term" value="P:DNA recombination"/>
    <property type="evidence" value="ECO:0007669"/>
    <property type="project" value="UniProtKB-KW"/>
</dbReference>
<dbReference type="OrthoDB" id="974902at2"/>
<protein>
    <submittedName>
        <fullName evidence="8">Integrase</fullName>
    </submittedName>
</protein>
<evidence type="ECO:0000313" key="8">
    <source>
        <dbReference type="EMBL" id="KOY12973.1"/>
    </source>
</evidence>
<organism evidence="8 9">
    <name type="scientific">Paenibacillus xylanivorans</name>
    <dbReference type="NCBI Taxonomy" id="1705561"/>
    <lineage>
        <taxon>Bacteria</taxon>
        <taxon>Bacillati</taxon>
        <taxon>Bacillota</taxon>
        <taxon>Bacilli</taxon>
        <taxon>Bacillales</taxon>
        <taxon>Paenibacillaceae</taxon>
        <taxon>Paenibacillus</taxon>
    </lineage>
</organism>
<dbReference type="Gene3D" id="1.10.443.10">
    <property type="entry name" value="Intergrase catalytic core"/>
    <property type="match status" value="1"/>
</dbReference>
<dbReference type="Pfam" id="PF02899">
    <property type="entry name" value="Phage_int_SAM_1"/>
    <property type="match status" value="1"/>
</dbReference>
<comment type="similarity">
    <text evidence="1">Belongs to the 'phage' integrase family.</text>
</comment>
<dbReference type="AlphaFoldDB" id="A0A0M9BIN3"/>
<proteinExistence type="inferred from homology"/>
<dbReference type="InterPro" id="IPR010998">
    <property type="entry name" value="Integrase_recombinase_N"/>
</dbReference>
<dbReference type="Gene3D" id="1.10.150.130">
    <property type="match status" value="1"/>
</dbReference>
<accession>A0A0M9BIN3</accession>
<evidence type="ECO:0000256" key="3">
    <source>
        <dbReference type="ARBA" id="ARBA00023125"/>
    </source>
</evidence>
<dbReference type="PATRIC" id="fig|1705561.3.peg.6001"/>
<sequence length="308" mass="34956">MDKVSGTSVQGEMVVQEFIHILTIQGELTPKTLKEYASDLKHFTEWYKGNDSRGEGISFQIEDVHTSTLVRYREDSQKVMQLKPSTINRRLITLKRFFKWAASESRIINDPSKPLKFIPEDKVSPRRMTTEEEQSFISAAENGNSLRDQTILTLMFHTGLRTMEVCNLAPGDIELGKRSGQLTVRADKRNGQRKIPLNMTCIVLLKMYMAGLAADSPYLFPSEKTSDRLTERALRHLIKKAMTTAGLEGLSSHDLRHRFGYAMAEHTPLHRLAEMMGHTNPDTTMIYVKGLNTNLSSSVEEDGETELY</sequence>
<dbReference type="Proteomes" id="UP000037688">
    <property type="component" value="Unassembled WGS sequence"/>
</dbReference>
<evidence type="ECO:0000313" key="9">
    <source>
        <dbReference type="Proteomes" id="UP000037688"/>
    </source>
</evidence>
<dbReference type="InterPro" id="IPR002104">
    <property type="entry name" value="Integrase_catalytic"/>
</dbReference>
<evidence type="ECO:0000259" key="6">
    <source>
        <dbReference type="PROSITE" id="PS51898"/>
    </source>
</evidence>
<dbReference type="InterPro" id="IPR050090">
    <property type="entry name" value="Tyrosine_recombinase_XerCD"/>
</dbReference>
<dbReference type="RefSeq" id="WP_053783989.1">
    <property type="nucleotide sequence ID" value="NZ_LITU01000082.1"/>
</dbReference>
<keyword evidence="3 5" id="KW-0238">DNA-binding</keyword>
<dbReference type="SUPFAM" id="SSF56349">
    <property type="entry name" value="DNA breaking-rejoining enzymes"/>
    <property type="match status" value="1"/>
</dbReference>
<dbReference type="CDD" id="cd00397">
    <property type="entry name" value="DNA_BRE_C"/>
    <property type="match status" value="1"/>
</dbReference>
<dbReference type="InterPro" id="IPR011010">
    <property type="entry name" value="DNA_brk_join_enz"/>
</dbReference>
<dbReference type="InterPro" id="IPR013762">
    <property type="entry name" value="Integrase-like_cat_sf"/>
</dbReference>
<dbReference type="PANTHER" id="PTHR30349:SF41">
    <property type="entry name" value="INTEGRASE_RECOMBINASE PROTEIN MJ0367-RELATED"/>
    <property type="match status" value="1"/>
</dbReference>
<dbReference type="GO" id="GO:0003677">
    <property type="term" value="F:DNA binding"/>
    <property type="evidence" value="ECO:0007669"/>
    <property type="project" value="UniProtKB-UniRule"/>
</dbReference>